<evidence type="ECO:0000256" key="2">
    <source>
        <dbReference type="ARBA" id="ARBA00012759"/>
    </source>
</evidence>
<keyword evidence="6" id="KW-0788">Thiol protease</keyword>
<feature type="domain" description="DUF3638" evidence="8">
    <location>
        <begin position="860"/>
        <end position="1082"/>
    </location>
</feature>
<evidence type="ECO:0000256" key="6">
    <source>
        <dbReference type="ARBA" id="ARBA00022807"/>
    </source>
</evidence>
<dbReference type="OrthoDB" id="2684236at2759"/>
<evidence type="ECO:0000259" key="8">
    <source>
        <dbReference type="Pfam" id="PF12340"/>
    </source>
</evidence>
<dbReference type="PANTHER" id="PTHR13367:SF28">
    <property type="entry name" value="UBIQUITIN THIOESTERASE ZRANB1"/>
    <property type="match status" value="1"/>
</dbReference>
<dbReference type="GO" id="GO:0005634">
    <property type="term" value="C:nucleus"/>
    <property type="evidence" value="ECO:0007669"/>
    <property type="project" value="TreeGrafter"/>
</dbReference>
<dbReference type="EC" id="3.4.19.12" evidence="2"/>
<evidence type="ECO:0000256" key="3">
    <source>
        <dbReference type="ARBA" id="ARBA00022670"/>
    </source>
</evidence>
<accession>A0A2R5GFW1</accession>
<dbReference type="GO" id="GO:0004843">
    <property type="term" value="F:cysteine-type deubiquitinase activity"/>
    <property type="evidence" value="ECO:0007669"/>
    <property type="project" value="UniProtKB-EC"/>
</dbReference>
<proteinExistence type="predicted"/>
<feature type="non-terminal residue" evidence="9">
    <location>
        <position position="1"/>
    </location>
</feature>
<dbReference type="GO" id="GO:0005737">
    <property type="term" value="C:cytoplasm"/>
    <property type="evidence" value="ECO:0007669"/>
    <property type="project" value="TreeGrafter"/>
</dbReference>
<feature type="region of interest" description="Disordered" evidence="7">
    <location>
        <begin position="1720"/>
        <end position="1739"/>
    </location>
</feature>
<evidence type="ECO:0000256" key="5">
    <source>
        <dbReference type="ARBA" id="ARBA00022801"/>
    </source>
</evidence>
<comment type="catalytic activity">
    <reaction evidence="1">
        <text>Thiol-dependent hydrolysis of ester, thioester, amide, peptide and isopeptide bonds formed by the C-terminal Gly of ubiquitin (a 76-residue protein attached to proteins as an intracellular targeting signal).</text>
        <dbReference type="EC" id="3.4.19.12"/>
    </reaction>
</comment>
<dbReference type="GO" id="GO:0070530">
    <property type="term" value="F:K63-linked polyubiquitin modification-dependent protein binding"/>
    <property type="evidence" value="ECO:0007669"/>
    <property type="project" value="TreeGrafter"/>
</dbReference>
<evidence type="ECO:0000256" key="7">
    <source>
        <dbReference type="SAM" id="MobiDB-lite"/>
    </source>
</evidence>
<protein>
    <recommendedName>
        <fullName evidence="2">ubiquitinyl hydrolase 1</fullName>
        <ecNumber evidence="2">3.4.19.12</ecNumber>
    </recommendedName>
</protein>
<keyword evidence="3" id="KW-0645">Protease</keyword>
<name>A0A2R5GFW1_9STRA</name>
<dbReference type="GO" id="GO:0071947">
    <property type="term" value="P:protein deubiquitination involved in ubiquitin-dependent protein catabolic process"/>
    <property type="evidence" value="ECO:0007669"/>
    <property type="project" value="TreeGrafter"/>
</dbReference>
<organism evidence="9 10">
    <name type="scientific">Hondaea fermentalgiana</name>
    <dbReference type="NCBI Taxonomy" id="2315210"/>
    <lineage>
        <taxon>Eukaryota</taxon>
        <taxon>Sar</taxon>
        <taxon>Stramenopiles</taxon>
        <taxon>Bigyra</taxon>
        <taxon>Labyrinthulomycetes</taxon>
        <taxon>Thraustochytrida</taxon>
        <taxon>Thraustochytriidae</taxon>
        <taxon>Hondaea</taxon>
    </lineage>
</organism>
<dbReference type="InParanoid" id="A0A2R5GFW1"/>
<dbReference type="InterPro" id="IPR022099">
    <property type="entry name" value="DUF3638"/>
</dbReference>
<keyword evidence="10" id="KW-1185">Reference proteome</keyword>
<keyword evidence="4" id="KW-0833">Ubl conjugation pathway</keyword>
<comment type="caution">
    <text evidence="9">The sequence shown here is derived from an EMBL/GenBank/DDBJ whole genome shotgun (WGS) entry which is preliminary data.</text>
</comment>
<feature type="region of interest" description="Disordered" evidence="7">
    <location>
        <begin position="1321"/>
        <end position="1342"/>
    </location>
</feature>
<evidence type="ECO:0000256" key="1">
    <source>
        <dbReference type="ARBA" id="ARBA00000707"/>
    </source>
</evidence>
<sequence>NGDVEVLWEEQGSTSASQFVHQGLVTKHGDVVTLYETLECGLAVPRDTSNWSACPFTRTQADAPTTGCLTASLEIVDGQSLLYVPPWCMSVHLPGSLWTDRIFWLDEEQGLIWGHDGSDAGREDICVHVGSGAVQQGEWELVRDPPRELVASLGRLEDASHLLFWARSKGVVARIELVNRGLRFDLEEESGIFHLEGDASLFLDVRRDEEIAEESSAALCGLSHFVILTSRASEEVALVASVASAQAFAMARLDPARARLQPLSRHAALVVVVAKLAGRDYRGAVELVAPTAADGPLTGEEMAELDHLTKLAKVEDPDAVAARLWLLEATLLRSGNTVVLPKHVVLAHDVMRYLCTREHVDPKLRLPPHIARTVLRAAIKSGKQRISRWRQCATMQQQQRGEGGDASTDVDVQIMSVFLEYYDRGAATTVEMIPLQGGGGWHQLKEGAKRWAEETLDELANGGKSVVQQPSLREHLTLGPRLDWPEIHRVVSTALEIGWVDPCLVGFIKVVKGRGRDDVGDGVGLALVELLSARLYLHKQDVQGTSMFEWSSFQIMCLLTTGTHLRNLPPVPEGGNYVQQARYMRLLLQMLATNEIVDRWAVTRRFTLARLGEAIAHEALEFCEEGDVAFFGGILDAKGEDSSMVGRMLLESTKSFNRLVDCRSPAHAQPNIAAEESALAMDASTFEELRGSRFADPFPGRERMIERIEADVRATRNHEFTQSEHIQARLKLASDHARIEKAIKWVDEDMAHIRNTIRDLAREMETASANVFDEVDVAAQRRPMLEFWDLLRLAACSLQTPEVRSLPLAGAQALGRESCRLQLLGKVRDALIALRTWAPDRENDANLAARRERVLELLLTSWEHPGDPRWVIFEISAGYTLRRSQVETLESLDASADVHSSCVQLKMGQGKSSTVLPLLSMALTSRGFLTIVAVPDALVDMSSQFLARALAPTFGKRVMHMHFSRYSLHGEKAVLEASVLEERLLEARRARDVVLTTSGSLKALLLKLVELADTSTGQTPLEAAVSAVWQLLADAHLVLDECDVLLHPLRSELNFPIGPMQELAQASWRCGLARVLVGALQNAQREDSSALARAIKRGVDQGKLEATPHLVVVDPRFYEDEMTEPLAQSAAAWLCAELDGPDALLRPVQQNLKIQCSSNLDDDEHAGHHMLESETSSFWCSAEYPRVATVDLIMPHKVRVGAIDVDFEEYSPFAMRSGLSMLPTKVRVLTSVDGGRSYRAEATSGTFPDVLIVLSLLAYQHSGLRRNDVSELVRLWQRDLFTQAGPLQERKAFLEYEAAIADPGPGMPPSSLPAVLPLHLAQASSRSESQDDAAGHNSNGLDSEENAIWQRLRFSPEAVRTFLERVAFPAALKHRARKLVAGGEEMVMSVGRTHGFSGTPSSAMPSEMGECQWEEGTEGRFWATLTNRECVEVSAPLELGWTVEALLHQVAQDTSLCALIDTGALIVGLSNREVAWILLEHGLDDLKGCVYLDAQDRQRVLLRSDQPHGGRFLFRDVPLAEAALSPDQRFTFYDHVHTTGMDIAQPILGRAAMTIGKDMTFRDYCQGAWRMRRLGMGQCLHILVPRVVMELLSSELSRSFCEKVPIECQLACWLQLRGLNDLANQENTLREAQVRMLWRRAALAALRQGHKRAIAVRAFTSSVSFDLTSQLSIPTLKREADACSALLETRAKRAEVQKALRRFGQSAPSRFGGVLRRVMNAEQQQEQERERERQVEVSGDVKRHQGRAWAGQANLAVPWNAGLLMDPEGLSSRGFWQAGDISKLGECATHLVFSRNHSAPNPEVTARLRNVETGVIMGDWLIVLSLAEANSLRWALAPVPILFVESAVSVGQRGKPLAVSKDSEAVLLARFIGAAHEFDDHQVNLLGRALHDLTLAEVRELYVTAKRHRRGLMTDEHEALVTRIAK</sequence>
<dbReference type="Pfam" id="PF12340">
    <property type="entry name" value="DUF3638"/>
    <property type="match status" value="1"/>
</dbReference>
<gene>
    <name evidence="9" type="ORF">FCC1311_056962</name>
</gene>
<keyword evidence="5" id="KW-0378">Hydrolase</keyword>
<dbReference type="EMBL" id="BEYU01000059">
    <property type="protein sequence ID" value="GBG29475.1"/>
    <property type="molecule type" value="Genomic_DNA"/>
</dbReference>
<reference evidence="9 10" key="1">
    <citation type="submission" date="2017-12" db="EMBL/GenBank/DDBJ databases">
        <title>Sequencing, de novo assembly and annotation of complete genome of a new Thraustochytrid species, strain FCC1311.</title>
        <authorList>
            <person name="Sedici K."/>
            <person name="Godart F."/>
            <person name="Aiese Cigliano R."/>
            <person name="Sanseverino W."/>
            <person name="Barakat M."/>
            <person name="Ortet P."/>
            <person name="Marechal E."/>
            <person name="Cagnac O."/>
            <person name="Amato A."/>
        </authorList>
    </citation>
    <scope>NUCLEOTIDE SEQUENCE [LARGE SCALE GENOMIC DNA]</scope>
</reference>
<dbReference type="PANTHER" id="PTHR13367">
    <property type="entry name" value="UBIQUITIN THIOESTERASE"/>
    <property type="match status" value="1"/>
</dbReference>
<evidence type="ECO:0000256" key="4">
    <source>
        <dbReference type="ARBA" id="ARBA00022786"/>
    </source>
</evidence>
<evidence type="ECO:0000313" key="9">
    <source>
        <dbReference type="EMBL" id="GBG29475.1"/>
    </source>
</evidence>
<evidence type="ECO:0000313" key="10">
    <source>
        <dbReference type="Proteomes" id="UP000241890"/>
    </source>
</evidence>
<feature type="compositionally biased region" description="Basic and acidic residues" evidence="7">
    <location>
        <begin position="1726"/>
        <end position="1739"/>
    </location>
</feature>
<dbReference type="InterPro" id="IPR051346">
    <property type="entry name" value="OTU_Deubiquitinase"/>
</dbReference>
<dbReference type="Proteomes" id="UP000241890">
    <property type="component" value="Unassembled WGS sequence"/>
</dbReference>